<name>A0A2S8B9P4_9SPHN</name>
<reference evidence="2" key="1">
    <citation type="submission" date="2017-11" db="EMBL/GenBank/DDBJ databases">
        <title>The complete genome sequence of Sphingopyxis pomeranensis sp. nov. strain WS5A3p.</title>
        <authorList>
            <person name="Kaminski M.A."/>
        </authorList>
    </citation>
    <scope>NUCLEOTIDE SEQUENCE [LARGE SCALE GENOMIC DNA]</scope>
    <source>
        <strain evidence="2">WS5A3p</strain>
    </source>
</reference>
<gene>
    <name evidence="1" type="ORF">CVO77_11720</name>
</gene>
<dbReference type="EMBL" id="PHFW01000002">
    <property type="protein sequence ID" value="PQM29056.1"/>
    <property type="molecule type" value="Genomic_DNA"/>
</dbReference>
<proteinExistence type="predicted"/>
<dbReference type="Proteomes" id="UP000238954">
    <property type="component" value="Chromosome"/>
</dbReference>
<sequence length="109" mass="11809">MTMPADAVAAVIEGGRGPRPYSLQDRETEQVLNVALALLVELSASNDRIDRLERLVAESRGVPVAALREAVLDGPATAERQEALEALQVRVLRVFIDPREASDGHPDAR</sequence>
<dbReference type="RefSeq" id="WP_105999216.1">
    <property type="nucleotide sequence ID" value="NZ_CM009578.1"/>
</dbReference>
<accession>A0A2S8B9P4</accession>
<evidence type="ECO:0000313" key="2">
    <source>
        <dbReference type="Proteomes" id="UP000238954"/>
    </source>
</evidence>
<keyword evidence="2" id="KW-1185">Reference proteome</keyword>
<evidence type="ECO:0000313" key="1">
    <source>
        <dbReference type="EMBL" id="PQM29056.1"/>
    </source>
</evidence>
<comment type="caution">
    <text evidence="1">The sequence shown here is derived from an EMBL/GenBank/DDBJ whole genome shotgun (WGS) entry which is preliminary data.</text>
</comment>
<dbReference type="OrthoDB" id="7574195at2"/>
<dbReference type="AlphaFoldDB" id="A0A2S8B9P4"/>
<organism evidence="1 2">
    <name type="scientific">Sphingopyxis lindanitolerans</name>
    <dbReference type="NCBI Taxonomy" id="2054227"/>
    <lineage>
        <taxon>Bacteria</taxon>
        <taxon>Pseudomonadati</taxon>
        <taxon>Pseudomonadota</taxon>
        <taxon>Alphaproteobacteria</taxon>
        <taxon>Sphingomonadales</taxon>
        <taxon>Sphingomonadaceae</taxon>
        <taxon>Sphingopyxis</taxon>
    </lineage>
</organism>
<protein>
    <submittedName>
        <fullName evidence="1">Uncharacterized protein</fullName>
    </submittedName>
</protein>